<dbReference type="GO" id="GO:0005886">
    <property type="term" value="C:plasma membrane"/>
    <property type="evidence" value="ECO:0007669"/>
    <property type="project" value="UniProtKB-SubCell"/>
</dbReference>
<evidence type="ECO:0000256" key="3">
    <source>
        <dbReference type="ARBA" id="ARBA00022741"/>
    </source>
</evidence>
<dbReference type="InterPro" id="IPR003439">
    <property type="entry name" value="ABC_transporter-like_ATP-bd"/>
</dbReference>
<dbReference type="RefSeq" id="WP_187749423.1">
    <property type="nucleotide sequence ID" value="NZ_CP060828.1"/>
</dbReference>
<comment type="subcellular location">
    <subcellularLocation>
        <location evidence="1">Cell membrane</location>
        <topology evidence="1">Peripheral membrane protein</topology>
    </subcellularLocation>
</comment>
<feature type="region of interest" description="Disordered" evidence="6">
    <location>
        <begin position="318"/>
        <end position="340"/>
    </location>
</feature>
<keyword evidence="3" id="KW-0547">Nucleotide-binding</keyword>
<evidence type="ECO:0000256" key="4">
    <source>
        <dbReference type="ARBA" id="ARBA00022840"/>
    </source>
</evidence>
<evidence type="ECO:0000313" key="9">
    <source>
        <dbReference type="Proteomes" id="UP000516052"/>
    </source>
</evidence>
<evidence type="ECO:0000259" key="7">
    <source>
        <dbReference type="PROSITE" id="PS50893"/>
    </source>
</evidence>
<dbReference type="InterPro" id="IPR050763">
    <property type="entry name" value="ABC_transporter_ATP-binding"/>
</dbReference>
<organism evidence="8 9">
    <name type="scientific">Streptomyces roseirectus</name>
    <dbReference type="NCBI Taxonomy" id="2768066"/>
    <lineage>
        <taxon>Bacteria</taxon>
        <taxon>Bacillati</taxon>
        <taxon>Actinomycetota</taxon>
        <taxon>Actinomycetes</taxon>
        <taxon>Kitasatosporales</taxon>
        <taxon>Streptomycetaceae</taxon>
        <taxon>Streptomyces</taxon>
    </lineage>
</organism>
<sequence>MTDFIEVDGVEKVFDVRRKTGFLRRERTQVRAVDSLSFTVGRGEMVGYIGPNGAGKSTTIKMLTGILTPSGGRLRVAGIDPARERTRLAHRIGVVFGQRTTLWWDLPLIDSYRLMHRMYRIPDARYAANLDRLVELLGLADLLDRPVRQLSLGQRMRGDIAAALLHDPDVLYLDEPTIGLDVVSKAKVRDFLRELNAERGTTVLLTTHDLQDIEQLCKRVMVIDHGRMMYDGPLAGLHEAGESERVLVVDLERELPPIDAGAPARVVRVEGPRQWLAFPASASAAPLVARIAAEYPLVDLSVREPDIETVIAEMLRSLGDGRGAGNTGGTPKPPPDRATA</sequence>
<evidence type="ECO:0000256" key="5">
    <source>
        <dbReference type="ARBA" id="ARBA00023251"/>
    </source>
</evidence>
<dbReference type="GO" id="GO:0005524">
    <property type="term" value="F:ATP binding"/>
    <property type="evidence" value="ECO:0007669"/>
    <property type="project" value="UniProtKB-KW"/>
</dbReference>
<protein>
    <submittedName>
        <fullName evidence="8">ABC transporter ATP-binding protein</fullName>
    </submittedName>
</protein>
<keyword evidence="4 8" id="KW-0067">ATP-binding</keyword>
<feature type="domain" description="ABC transporter" evidence="7">
    <location>
        <begin position="5"/>
        <end position="250"/>
    </location>
</feature>
<dbReference type="Proteomes" id="UP000516052">
    <property type="component" value="Chromosome"/>
</dbReference>
<gene>
    <name evidence="8" type="ORF">IAG44_25650</name>
</gene>
<dbReference type="PANTHER" id="PTHR42711">
    <property type="entry name" value="ABC TRANSPORTER ATP-BINDING PROTEIN"/>
    <property type="match status" value="1"/>
</dbReference>
<dbReference type="Gene3D" id="3.40.50.300">
    <property type="entry name" value="P-loop containing nucleotide triphosphate hydrolases"/>
    <property type="match status" value="1"/>
</dbReference>
<keyword evidence="5" id="KW-0046">Antibiotic resistance</keyword>
<dbReference type="InterPro" id="IPR027417">
    <property type="entry name" value="P-loop_NTPase"/>
</dbReference>
<dbReference type="SMART" id="SM00382">
    <property type="entry name" value="AAA"/>
    <property type="match status" value="1"/>
</dbReference>
<dbReference type="CDD" id="cd03267">
    <property type="entry name" value="ABC_NatA_like"/>
    <property type="match status" value="1"/>
</dbReference>
<dbReference type="InterPro" id="IPR003593">
    <property type="entry name" value="AAA+_ATPase"/>
</dbReference>
<dbReference type="PROSITE" id="PS50893">
    <property type="entry name" value="ABC_TRANSPORTER_2"/>
    <property type="match status" value="1"/>
</dbReference>
<dbReference type="PANTHER" id="PTHR42711:SF1">
    <property type="entry name" value="ABC-TRANSPORT PROTEIN, ATP-BINDING COMPONENT"/>
    <property type="match status" value="1"/>
</dbReference>
<evidence type="ECO:0000313" key="8">
    <source>
        <dbReference type="EMBL" id="QNP72471.1"/>
    </source>
</evidence>
<keyword evidence="9" id="KW-1185">Reference proteome</keyword>
<dbReference type="Pfam" id="PF00005">
    <property type="entry name" value="ABC_tran"/>
    <property type="match status" value="1"/>
</dbReference>
<evidence type="ECO:0000256" key="6">
    <source>
        <dbReference type="SAM" id="MobiDB-lite"/>
    </source>
</evidence>
<reference evidence="8 9" key="1">
    <citation type="submission" date="2020-08" db="EMBL/GenBank/DDBJ databases">
        <title>A novel species.</title>
        <authorList>
            <person name="Gao J."/>
        </authorList>
    </citation>
    <scope>NUCLEOTIDE SEQUENCE [LARGE SCALE GENOMIC DNA]</scope>
    <source>
        <strain evidence="8 9">CRXT-G-22</strain>
    </source>
</reference>
<dbReference type="EMBL" id="CP060828">
    <property type="protein sequence ID" value="QNP72471.1"/>
    <property type="molecule type" value="Genomic_DNA"/>
</dbReference>
<evidence type="ECO:0000256" key="2">
    <source>
        <dbReference type="ARBA" id="ARBA00022448"/>
    </source>
</evidence>
<dbReference type="GO" id="GO:0046677">
    <property type="term" value="P:response to antibiotic"/>
    <property type="evidence" value="ECO:0007669"/>
    <property type="project" value="UniProtKB-KW"/>
</dbReference>
<proteinExistence type="predicted"/>
<dbReference type="AlphaFoldDB" id="A0A7H0II55"/>
<evidence type="ECO:0000256" key="1">
    <source>
        <dbReference type="ARBA" id="ARBA00004202"/>
    </source>
</evidence>
<dbReference type="GO" id="GO:0016887">
    <property type="term" value="F:ATP hydrolysis activity"/>
    <property type="evidence" value="ECO:0007669"/>
    <property type="project" value="InterPro"/>
</dbReference>
<name>A0A7H0II55_9ACTN</name>
<keyword evidence="2" id="KW-0813">Transport</keyword>
<dbReference type="SUPFAM" id="SSF52540">
    <property type="entry name" value="P-loop containing nucleoside triphosphate hydrolases"/>
    <property type="match status" value="1"/>
</dbReference>
<dbReference type="KEGG" id="sroi:IAG44_25650"/>
<accession>A0A7H0II55</accession>